<keyword evidence="2" id="KW-1185">Reference proteome</keyword>
<accession>A0AAN9RJX9</accession>
<organism evidence="1 2">
    <name type="scientific">Phaseolus coccineus</name>
    <name type="common">Scarlet runner bean</name>
    <name type="synonym">Phaseolus multiflorus</name>
    <dbReference type="NCBI Taxonomy" id="3886"/>
    <lineage>
        <taxon>Eukaryota</taxon>
        <taxon>Viridiplantae</taxon>
        <taxon>Streptophyta</taxon>
        <taxon>Embryophyta</taxon>
        <taxon>Tracheophyta</taxon>
        <taxon>Spermatophyta</taxon>
        <taxon>Magnoliopsida</taxon>
        <taxon>eudicotyledons</taxon>
        <taxon>Gunneridae</taxon>
        <taxon>Pentapetalae</taxon>
        <taxon>rosids</taxon>
        <taxon>fabids</taxon>
        <taxon>Fabales</taxon>
        <taxon>Fabaceae</taxon>
        <taxon>Papilionoideae</taxon>
        <taxon>50 kb inversion clade</taxon>
        <taxon>NPAAA clade</taxon>
        <taxon>indigoferoid/millettioid clade</taxon>
        <taxon>Phaseoleae</taxon>
        <taxon>Phaseolus</taxon>
    </lineage>
</organism>
<reference evidence="1 2" key="1">
    <citation type="submission" date="2024-01" db="EMBL/GenBank/DDBJ databases">
        <title>The genomes of 5 underutilized Papilionoideae crops provide insights into root nodulation and disease resistanc.</title>
        <authorList>
            <person name="Jiang F."/>
        </authorList>
    </citation>
    <scope>NUCLEOTIDE SEQUENCE [LARGE SCALE GENOMIC DNA]</scope>
    <source>
        <strain evidence="1">JINMINGXINNONG_FW02</strain>
        <tissue evidence="1">Leaves</tissue>
    </source>
</reference>
<dbReference type="Proteomes" id="UP001374584">
    <property type="component" value="Unassembled WGS sequence"/>
</dbReference>
<sequence>MSDAIIYNVERYAFLKAKDEVFIIITFTTVTTDIKLKEILNKDHQFPNVGGKAALYNIMNRKISNR</sequence>
<evidence type="ECO:0000313" key="1">
    <source>
        <dbReference type="EMBL" id="KAK7379310.1"/>
    </source>
</evidence>
<gene>
    <name evidence="1" type="ORF">VNO80_04767</name>
</gene>
<proteinExistence type="predicted"/>
<protein>
    <submittedName>
        <fullName evidence="1">Uncharacterized protein</fullName>
    </submittedName>
</protein>
<dbReference type="AlphaFoldDB" id="A0AAN9RJX9"/>
<name>A0AAN9RJX9_PHACN</name>
<evidence type="ECO:0000313" key="2">
    <source>
        <dbReference type="Proteomes" id="UP001374584"/>
    </source>
</evidence>
<dbReference type="EMBL" id="JAYMYR010000002">
    <property type="protein sequence ID" value="KAK7379310.1"/>
    <property type="molecule type" value="Genomic_DNA"/>
</dbReference>
<comment type="caution">
    <text evidence="1">The sequence shown here is derived from an EMBL/GenBank/DDBJ whole genome shotgun (WGS) entry which is preliminary data.</text>
</comment>